<accession>A0A9X3LF57</accession>
<dbReference type="PANTHER" id="PTHR10443:SF12">
    <property type="entry name" value="DIPEPTIDASE"/>
    <property type="match status" value="1"/>
</dbReference>
<dbReference type="GO" id="GO:0070573">
    <property type="term" value="F:metallodipeptidase activity"/>
    <property type="evidence" value="ECO:0007669"/>
    <property type="project" value="InterPro"/>
</dbReference>
<dbReference type="PROSITE" id="PS51365">
    <property type="entry name" value="RENAL_DIPEPTIDASE_2"/>
    <property type="match status" value="1"/>
</dbReference>
<comment type="caution">
    <text evidence="1">The sequence shown here is derived from an EMBL/GenBank/DDBJ whole genome shotgun (WGS) entry which is preliminary data.</text>
</comment>
<dbReference type="RefSeq" id="WP_269925939.1">
    <property type="nucleotide sequence ID" value="NZ_JAMKBJ010000004.1"/>
</dbReference>
<dbReference type="EMBL" id="JAMKBJ010000004">
    <property type="protein sequence ID" value="MCZ8536842.1"/>
    <property type="molecule type" value="Genomic_DNA"/>
</dbReference>
<keyword evidence="2" id="KW-1185">Reference proteome</keyword>
<dbReference type="AlphaFoldDB" id="A0A9X3LF57"/>
<dbReference type="CDD" id="cd01301">
    <property type="entry name" value="rDP_like"/>
    <property type="match status" value="1"/>
</dbReference>
<dbReference type="Pfam" id="PF01244">
    <property type="entry name" value="Peptidase_M19"/>
    <property type="match status" value="1"/>
</dbReference>
<gene>
    <name evidence="1" type="ORF">M9R32_06575</name>
</gene>
<protein>
    <submittedName>
        <fullName evidence="1">Dipeptidase</fullName>
    </submittedName>
</protein>
<evidence type="ECO:0000313" key="1">
    <source>
        <dbReference type="EMBL" id="MCZ8536842.1"/>
    </source>
</evidence>
<dbReference type="PANTHER" id="PTHR10443">
    <property type="entry name" value="MICROSOMAL DIPEPTIDASE"/>
    <property type="match status" value="1"/>
</dbReference>
<sequence>MKIIDLHCDVLYKLSITDELLPYEHADLLQANKNRLIAGEVQVQFFAIFISPEVPQKEKFMAALRQVELFHTHVLAPNPEMVHITDWKQIDQLGENEIGAVLTLEGADAFGEDLEKLKALLDAGVKLVGLTWNHANAVAHGADEPSHLGLTPFGYEVVELLNERNVLIDVSHLNEQSFWDVISKAKHLIASHSNARSLCDHPRNLTDEQAKALVDKGGHIHIVYYPPFIHKEVNPVTLEHLLHHFTHFSKLIGVQHLGLGSDFDGISVFVEGLHDASDTQNVVNTLSEQFTEEEVRGIASNNFKNYINKVIATS</sequence>
<proteinExistence type="predicted"/>
<evidence type="ECO:0000313" key="2">
    <source>
        <dbReference type="Proteomes" id="UP001152173"/>
    </source>
</evidence>
<name>A0A9X3LF57_9BACL</name>
<dbReference type="SUPFAM" id="SSF51556">
    <property type="entry name" value="Metallo-dependent hydrolases"/>
    <property type="match status" value="1"/>
</dbReference>
<dbReference type="InterPro" id="IPR032466">
    <property type="entry name" value="Metal_Hydrolase"/>
</dbReference>
<organism evidence="1 2">
    <name type="scientific">Paenisporosarcina quisquiliarum</name>
    <dbReference type="NCBI Taxonomy" id="365346"/>
    <lineage>
        <taxon>Bacteria</taxon>
        <taxon>Bacillati</taxon>
        <taxon>Bacillota</taxon>
        <taxon>Bacilli</taxon>
        <taxon>Bacillales</taxon>
        <taxon>Caryophanaceae</taxon>
        <taxon>Paenisporosarcina</taxon>
    </lineage>
</organism>
<dbReference type="Proteomes" id="UP001152173">
    <property type="component" value="Unassembled WGS sequence"/>
</dbReference>
<dbReference type="Gene3D" id="3.20.20.140">
    <property type="entry name" value="Metal-dependent hydrolases"/>
    <property type="match status" value="1"/>
</dbReference>
<dbReference type="InterPro" id="IPR008257">
    <property type="entry name" value="Pept_M19"/>
</dbReference>
<reference evidence="1" key="1">
    <citation type="submission" date="2022-05" db="EMBL/GenBank/DDBJ databases">
        <authorList>
            <person name="Colautti A."/>
            <person name="Iacumin L."/>
        </authorList>
    </citation>
    <scope>NUCLEOTIDE SEQUENCE</scope>
    <source>
        <strain evidence="1">SK 55</strain>
    </source>
</reference>
<dbReference type="GO" id="GO:0006508">
    <property type="term" value="P:proteolysis"/>
    <property type="evidence" value="ECO:0007669"/>
    <property type="project" value="InterPro"/>
</dbReference>